<gene>
    <name evidence="2" type="primary">TBLA0D05120</name>
    <name evidence="2" type="ORF">TBLA_0D05120</name>
</gene>
<keyword evidence="3" id="KW-1185">Reference proteome</keyword>
<dbReference type="OMA" id="WNKDEST"/>
<dbReference type="GO" id="GO:0048188">
    <property type="term" value="C:Set1C/COMPASS complex"/>
    <property type="evidence" value="ECO:0007669"/>
    <property type="project" value="EnsemblFungi"/>
</dbReference>
<dbReference type="InterPro" id="IPR055264">
    <property type="entry name" value="BOD1/SHG1_dom"/>
</dbReference>
<dbReference type="KEGG" id="tbl:TBLA_0D05120"/>
<dbReference type="InParanoid" id="I2H3Q4"/>
<dbReference type="RefSeq" id="XP_004180525.1">
    <property type="nucleotide sequence ID" value="XM_004180477.1"/>
</dbReference>
<dbReference type="HOGENOM" id="CLU_139264_0_0_1"/>
<protein>
    <recommendedName>
        <fullName evidence="1">BOD1/SHG1 domain-containing protein</fullName>
    </recommendedName>
</protein>
<dbReference type="Pfam" id="PF05205">
    <property type="entry name" value="COMPASS-Shg1"/>
    <property type="match status" value="1"/>
</dbReference>
<evidence type="ECO:0000313" key="3">
    <source>
        <dbReference type="Proteomes" id="UP000002866"/>
    </source>
</evidence>
<dbReference type="GO" id="GO:0042800">
    <property type="term" value="F:histone H3K4 methyltransferase activity"/>
    <property type="evidence" value="ECO:0007669"/>
    <property type="project" value="EnsemblFungi"/>
</dbReference>
<name>I2H3Q4_HENB6</name>
<evidence type="ECO:0000259" key="1">
    <source>
        <dbReference type="Pfam" id="PF05205"/>
    </source>
</evidence>
<feature type="domain" description="BOD1/SHG1" evidence="1">
    <location>
        <begin position="11"/>
        <end position="119"/>
    </location>
</feature>
<reference evidence="2 3" key="1">
    <citation type="journal article" date="2011" name="Proc. Natl. Acad. Sci. U.S.A.">
        <title>Evolutionary erosion of yeast sex chromosomes by mating-type switching accidents.</title>
        <authorList>
            <person name="Gordon J.L."/>
            <person name="Armisen D."/>
            <person name="Proux-Wera E."/>
            <person name="Oheigeartaigh S.S."/>
            <person name="Byrne K.P."/>
            <person name="Wolfe K.H."/>
        </authorList>
    </citation>
    <scope>NUCLEOTIDE SEQUENCE [LARGE SCALE GENOMIC DNA]</scope>
    <source>
        <strain evidence="3">ATCC 34711 / CBS 6284 / DSM 70876 / NBRC 10599 / NRRL Y-10934 / UCD 77-7</strain>
    </source>
</reference>
<dbReference type="FunCoup" id="I2H3Q4">
    <property type="interactions" value="45"/>
</dbReference>
<evidence type="ECO:0000313" key="2">
    <source>
        <dbReference type="EMBL" id="CCH61006.1"/>
    </source>
</evidence>
<dbReference type="GeneID" id="14496042"/>
<proteinExistence type="predicted"/>
<dbReference type="STRING" id="1071380.I2H3Q4"/>
<dbReference type="OrthoDB" id="5579731at2759"/>
<dbReference type="AlphaFoldDB" id="I2H3Q4"/>
<organism evidence="2 3">
    <name type="scientific">Henningerozyma blattae (strain ATCC 34711 / CBS 6284 / DSM 70876 / NBRC 10599 / NRRL Y-10934 / UCD 77-7)</name>
    <name type="common">Yeast</name>
    <name type="synonym">Tetrapisispora blattae</name>
    <dbReference type="NCBI Taxonomy" id="1071380"/>
    <lineage>
        <taxon>Eukaryota</taxon>
        <taxon>Fungi</taxon>
        <taxon>Dikarya</taxon>
        <taxon>Ascomycota</taxon>
        <taxon>Saccharomycotina</taxon>
        <taxon>Saccharomycetes</taxon>
        <taxon>Saccharomycetales</taxon>
        <taxon>Saccharomycetaceae</taxon>
        <taxon>Henningerozyma</taxon>
    </lineage>
</organism>
<sequence>MDKQNIDPAQQLVIDFKRQGHFDKLKNQILSNNIENDQNIQDLIKLKIIEIVNQMVSKDESLIFKNRGINSALIESKIIKDDYKLLQNNETENDSTKNIDLNKFINDSLNDSTLYDEILQILNSMD</sequence>
<dbReference type="EMBL" id="HE806319">
    <property type="protein sequence ID" value="CCH61006.1"/>
    <property type="molecule type" value="Genomic_DNA"/>
</dbReference>
<dbReference type="Proteomes" id="UP000002866">
    <property type="component" value="Chromosome 4"/>
</dbReference>
<accession>I2H3Q4</accession>
<dbReference type="eggNOG" id="ENOG502S9A4">
    <property type="taxonomic scope" value="Eukaryota"/>
</dbReference>